<proteinExistence type="predicted"/>
<keyword evidence="1" id="KW-0812">Transmembrane</keyword>
<comment type="caution">
    <text evidence="3">The sequence shown here is derived from an EMBL/GenBank/DDBJ whole genome shotgun (WGS) entry which is preliminary data.</text>
</comment>
<protein>
    <submittedName>
        <fullName evidence="3">TadE/TadG family type IV pilus assembly protein</fullName>
    </submittedName>
</protein>
<feature type="transmembrane region" description="Helical" evidence="1">
    <location>
        <begin position="12"/>
        <end position="32"/>
    </location>
</feature>
<name>A0ABW9EYB2_9GAMM</name>
<keyword evidence="1" id="KW-0472">Membrane</keyword>
<gene>
    <name evidence="3" type="ORF">WFP14_09740</name>
</gene>
<evidence type="ECO:0000313" key="3">
    <source>
        <dbReference type="EMBL" id="MFM1346838.1"/>
    </source>
</evidence>
<reference evidence="3 4" key="1">
    <citation type="journal article" date="2024" name="Infect. Genet. Evol.">
        <title>Characteristics and comparative genome analysis of Yersinia enterocolitica and related species associated with human infections in Switzerland 2019-2023.</title>
        <authorList>
            <person name="Stevens M.J.A."/>
            <person name="Horlbog J.A."/>
            <person name="Diethelm A."/>
            <person name="Stephan R."/>
            <person name="Nuesch-Inderbinen M."/>
        </authorList>
    </citation>
    <scope>NUCLEOTIDE SEQUENCE [LARGE SCALE GENOMIC DNA]</scope>
    <source>
        <strain evidence="3 4">N20-0302</strain>
    </source>
</reference>
<dbReference type="Proteomes" id="UP001629523">
    <property type="component" value="Unassembled WGS sequence"/>
</dbReference>
<dbReference type="RefSeq" id="WP_077295276.1">
    <property type="nucleotide sequence ID" value="NZ_CABHYX010000056.1"/>
</dbReference>
<organism evidence="3 4">
    <name type="scientific">Yersinia proxima</name>
    <dbReference type="NCBI Taxonomy" id="2890316"/>
    <lineage>
        <taxon>Bacteria</taxon>
        <taxon>Pseudomonadati</taxon>
        <taxon>Pseudomonadota</taxon>
        <taxon>Gammaproteobacteria</taxon>
        <taxon>Enterobacterales</taxon>
        <taxon>Yersiniaceae</taxon>
        <taxon>Yersinia</taxon>
    </lineage>
</organism>
<dbReference type="Pfam" id="PF07811">
    <property type="entry name" value="TadE"/>
    <property type="match status" value="1"/>
</dbReference>
<keyword evidence="1" id="KW-1133">Transmembrane helix</keyword>
<feature type="domain" description="TadE-like" evidence="2">
    <location>
        <begin position="14"/>
        <end position="55"/>
    </location>
</feature>
<keyword evidence="4" id="KW-1185">Reference proteome</keyword>
<sequence>MNEITHRFLHSIRGSVTIEFSFILILLLFILLSSAEISRLFYISSSLDLAVSEAAKSAKNKYSNNNVRYKSVLQQKLTTHHGVLGSFIAKNNEVKADVVFSENISDMINDKISTDHNLPLAKYSVSYLYRPVFFPLSPLWVNTLLLREVIFVQEN</sequence>
<accession>A0ABW9EYB2</accession>
<evidence type="ECO:0000259" key="2">
    <source>
        <dbReference type="Pfam" id="PF07811"/>
    </source>
</evidence>
<dbReference type="InterPro" id="IPR012495">
    <property type="entry name" value="TadE-like_dom"/>
</dbReference>
<dbReference type="EMBL" id="JBBEST010000003">
    <property type="protein sequence ID" value="MFM1346838.1"/>
    <property type="molecule type" value="Genomic_DNA"/>
</dbReference>
<evidence type="ECO:0000313" key="4">
    <source>
        <dbReference type="Proteomes" id="UP001629523"/>
    </source>
</evidence>
<evidence type="ECO:0000256" key="1">
    <source>
        <dbReference type="SAM" id="Phobius"/>
    </source>
</evidence>